<accession>A0A2A2GI19</accession>
<comment type="caution">
    <text evidence="2">The sequence shown here is derived from an EMBL/GenBank/DDBJ whole genome shotgun (WGS) entry which is preliminary data.</text>
</comment>
<dbReference type="EMBL" id="NSJZ01000013">
    <property type="protein sequence ID" value="PAU96553.1"/>
    <property type="molecule type" value="Genomic_DNA"/>
</dbReference>
<dbReference type="PANTHER" id="PTHR12110">
    <property type="entry name" value="HYDROXYPYRUVATE ISOMERASE"/>
    <property type="match status" value="1"/>
</dbReference>
<evidence type="ECO:0000259" key="1">
    <source>
        <dbReference type="Pfam" id="PF01261"/>
    </source>
</evidence>
<evidence type="ECO:0000313" key="2">
    <source>
        <dbReference type="EMBL" id="PAU96553.1"/>
    </source>
</evidence>
<dbReference type="InterPro" id="IPR050312">
    <property type="entry name" value="IolE/XylAMocC-like"/>
</dbReference>
<name>A0A2A2GI19_9RHOB</name>
<reference evidence="2 3" key="1">
    <citation type="submission" date="2017-09" db="EMBL/GenBank/DDBJ databases">
        <title>Paracoccus alkalisoli sp. nov., isolated from saline alkaline soil.</title>
        <authorList>
            <person name="Dong X."/>
            <person name="Zhang G."/>
        </authorList>
    </citation>
    <scope>NUCLEOTIDE SEQUENCE [LARGE SCALE GENOMIC DNA]</scope>
    <source>
        <strain evidence="2 3">WN007</strain>
    </source>
</reference>
<gene>
    <name evidence="2" type="ORF">CK240_13155</name>
</gene>
<protein>
    <submittedName>
        <fullName evidence="2">Sugar phosphate isomerase</fullName>
    </submittedName>
</protein>
<dbReference type="SUPFAM" id="SSF51658">
    <property type="entry name" value="Xylose isomerase-like"/>
    <property type="match status" value="1"/>
</dbReference>
<dbReference type="OrthoDB" id="7245925at2"/>
<evidence type="ECO:0000313" key="3">
    <source>
        <dbReference type="Proteomes" id="UP000218023"/>
    </source>
</evidence>
<dbReference type="InterPro" id="IPR013022">
    <property type="entry name" value="Xyl_isomerase-like_TIM-brl"/>
</dbReference>
<proteinExistence type="predicted"/>
<dbReference type="InterPro" id="IPR036237">
    <property type="entry name" value="Xyl_isomerase-like_sf"/>
</dbReference>
<dbReference type="PANTHER" id="PTHR12110:SF53">
    <property type="entry name" value="BLR5974 PROTEIN"/>
    <property type="match status" value="1"/>
</dbReference>
<keyword evidence="3" id="KW-1185">Reference proteome</keyword>
<sequence length="274" mass="30226">MSELPLVGLAAQISDLHANPALLRDEPRDIELHDFFMADVLAGDWRPLAEQARNLLRGHAGRLGIHGPFWGLDISSPDPEVQAIVARRMDQALDVCACLEASQMVIHSPYTLWDHHTLDHFAWRSAYDWIIANCHACLRPAVERAEALGVTLVIENVQDKDPDIRADLVRSFGSHAVALSVDTGHAHFMNGIAHAPPVDFFIRRAGDLLQHVHLHDGDGCADRHWPIGDGSIPWKAVFRALGEAPKMPRLILELSDKAGIPASIARLQELGLAR</sequence>
<dbReference type="Pfam" id="PF01261">
    <property type="entry name" value="AP_endonuc_2"/>
    <property type="match status" value="1"/>
</dbReference>
<dbReference type="Proteomes" id="UP000218023">
    <property type="component" value="Unassembled WGS sequence"/>
</dbReference>
<feature type="domain" description="Xylose isomerase-like TIM barrel" evidence="1">
    <location>
        <begin position="43"/>
        <end position="269"/>
    </location>
</feature>
<dbReference type="Gene3D" id="3.20.20.150">
    <property type="entry name" value="Divalent-metal-dependent TIM barrel enzymes"/>
    <property type="match status" value="1"/>
</dbReference>
<organism evidence="2 3">
    <name type="scientific">Paracoccus salipaludis</name>
    <dbReference type="NCBI Taxonomy" id="2032623"/>
    <lineage>
        <taxon>Bacteria</taxon>
        <taxon>Pseudomonadati</taxon>
        <taxon>Pseudomonadota</taxon>
        <taxon>Alphaproteobacteria</taxon>
        <taxon>Rhodobacterales</taxon>
        <taxon>Paracoccaceae</taxon>
        <taxon>Paracoccus</taxon>
    </lineage>
</organism>
<dbReference type="GO" id="GO:0016853">
    <property type="term" value="F:isomerase activity"/>
    <property type="evidence" value="ECO:0007669"/>
    <property type="project" value="UniProtKB-KW"/>
</dbReference>
<dbReference type="AlphaFoldDB" id="A0A2A2GI19"/>
<keyword evidence="2" id="KW-0413">Isomerase</keyword>